<dbReference type="PANTHER" id="PTHR10379:SF13">
    <property type="entry name" value="PROTEIN CBFA2T2"/>
    <property type="match status" value="1"/>
</dbReference>
<evidence type="ECO:0000313" key="2">
    <source>
        <dbReference type="Proteomes" id="UP000694406"/>
    </source>
</evidence>
<reference evidence="1" key="1">
    <citation type="submission" date="2025-08" db="UniProtKB">
        <authorList>
            <consortium name="Ensembl"/>
        </authorList>
    </citation>
    <scope>IDENTIFICATION</scope>
</reference>
<dbReference type="AlphaFoldDB" id="A0A8C5RUK5"/>
<dbReference type="GO" id="GO:0003714">
    <property type="term" value="F:transcription corepressor activity"/>
    <property type="evidence" value="ECO:0007669"/>
    <property type="project" value="InterPro"/>
</dbReference>
<dbReference type="Proteomes" id="UP000694406">
    <property type="component" value="Unplaced"/>
</dbReference>
<dbReference type="InterPro" id="IPR037249">
    <property type="entry name" value="TAFH/NHR1_dom_sf"/>
</dbReference>
<dbReference type="GO" id="GO:0005634">
    <property type="term" value="C:nucleus"/>
    <property type="evidence" value="ECO:0007669"/>
    <property type="project" value="TreeGrafter"/>
</dbReference>
<dbReference type="InterPro" id="IPR013289">
    <property type="entry name" value="CBFA2T1/2/3"/>
</dbReference>
<keyword evidence="2" id="KW-1185">Reference proteome</keyword>
<sequence>MKKVRIATSSERFIRKYKKSANLPLLQRELLHCARAAKQTPSQYLAQHEHILLNTNTASPADSSELLMEVNGNGKRHSPDR</sequence>
<dbReference type="PANTHER" id="PTHR10379">
    <property type="entry name" value="MTG8 ETO EIGHT TWENTY ONE PROTEIN"/>
    <property type="match status" value="1"/>
</dbReference>
<organism evidence="1 2">
    <name type="scientific">Laticauda laticaudata</name>
    <name type="common">Blue-ringed sea krait</name>
    <name type="synonym">Blue-lipped sea krait</name>
    <dbReference type="NCBI Taxonomy" id="8630"/>
    <lineage>
        <taxon>Eukaryota</taxon>
        <taxon>Metazoa</taxon>
        <taxon>Chordata</taxon>
        <taxon>Craniata</taxon>
        <taxon>Vertebrata</taxon>
        <taxon>Euteleostomi</taxon>
        <taxon>Lepidosauria</taxon>
        <taxon>Squamata</taxon>
        <taxon>Bifurcata</taxon>
        <taxon>Unidentata</taxon>
        <taxon>Episquamata</taxon>
        <taxon>Toxicofera</taxon>
        <taxon>Serpentes</taxon>
        <taxon>Colubroidea</taxon>
        <taxon>Elapidae</taxon>
        <taxon>Laticaudinae</taxon>
        <taxon>Laticauda</taxon>
    </lineage>
</organism>
<dbReference type="Gene3D" id="1.20.120.1110">
    <property type="entry name" value="TAFH/NHR1 domain"/>
    <property type="match status" value="1"/>
</dbReference>
<dbReference type="SUPFAM" id="SSF158553">
    <property type="entry name" value="TAFH domain-like"/>
    <property type="match status" value="1"/>
</dbReference>
<proteinExistence type="predicted"/>
<name>A0A8C5RUK5_LATLA</name>
<evidence type="ECO:0000313" key="1">
    <source>
        <dbReference type="Ensembl" id="ENSLLTP00000007505.1"/>
    </source>
</evidence>
<dbReference type="GO" id="GO:0006351">
    <property type="term" value="P:DNA-templated transcription"/>
    <property type="evidence" value="ECO:0007669"/>
    <property type="project" value="InterPro"/>
</dbReference>
<dbReference type="Ensembl" id="ENSLLTT00000007785.1">
    <property type="protein sequence ID" value="ENSLLTP00000007505.1"/>
    <property type="gene ID" value="ENSLLTG00000005686.1"/>
</dbReference>
<reference evidence="1" key="2">
    <citation type="submission" date="2025-09" db="UniProtKB">
        <authorList>
            <consortium name="Ensembl"/>
        </authorList>
    </citation>
    <scope>IDENTIFICATION</scope>
</reference>
<protein>
    <submittedName>
        <fullName evidence="1">Uncharacterized protein</fullName>
    </submittedName>
</protein>
<accession>A0A8C5RUK5</accession>
<dbReference type="GeneTree" id="ENSGT00950000183176"/>